<keyword evidence="1" id="KW-0472">Membrane</keyword>
<dbReference type="EMBL" id="RJOO01000003">
    <property type="protein sequence ID" value="RSJ23142.1"/>
    <property type="molecule type" value="Genomic_DNA"/>
</dbReference>
<proteinExistence type="predicted"/>
<dbReference type="RefSeq" id="WP_125442431.1">
    <property type="nucleotide sequence ID" value="NZ_JALGPV010000003.1"/>
</dbReference>
<evidence type="ECO:0000256" key="1">
    <source>
        <dbReference type="SAM" id="Phobius"/>
    </source>
</evidence>
<dbReference type="AlphaFoldDB" id="A0AAE8G369"/>
<reference evidence="2 3" key="1">
    <citation type="submission" date="2018-11" db="EMBL/GenBank/DDBJ databases">
        <title>Species Designations Belie Phenotypic and Genotypic Heterogeneity in Oral Streptococci.</title>
        <authorList>
            <person name="Velsko I."/>
        </authorList>
    </citation>
    <scope>NUCLEOTIDE SEQUENCE [LARGE SCALE GENOMIC DNA]</scope>
    <source>
        <strain evidence="2 3">KLC02</strain>
    </source>
</reference>
<comment type="caution">
    <text evidence="2">The sequence shown here is derived from an EMBL/GenBank/DDBJ whole genome shotgun (WGS) entry which is preliminary data.</text>
</comment>
<accession>A0AAE8G369</accession>
<evidence type="ECO:0000313" key="3">
    <source>
        <dbReference type="Proteomes" id="UP000267137"/>
    </source>
</evidence>
<dbReference type="Proteomes" id="UP000267137">
    <property type="component" value="Unassembled WGS sequence"/>
</dbReference>
<feature type="transmembrane region" description="Helical" evidence="1">
    <location>
        <begin position="40"/>
        <end position="61"/>
    </location>
</feature>
<name>A0AAE8G369_STRIT</name>
<sequence length="171" mass="20170">MKSKRLRLTQIDLQMCCDFNLKQAMDYDFKSKKIYSKGRGFAIVLVNIKGLTFAIPLRSYMPKRYQLKYKLRDSKKIGFVEGLDLGKSLIIEDVKYILNTNFRLRQIADYHKIVDNDRAIINKLIKAITDYNKAVSDNDLNKLNDPKRFKFSTFQNYTDRLKSITEDDYID</sequence>
<protein>
    <submittedName>
        <fullName evidence="2">Uncharacterized protein</fullName>
    </submittedName>
</protein>
<evidence type="ECO:0000313" key="2">
    <source>
        <dbReference type="EMBL" id="RSJ23142.1"/>
    </source>
</evidence>
<keyword evidence="1" id="KW-0812">Transmembrane</keyword>
<organism evidence="2 3">
    <name type="scientific">Streptococcus intermedius</name>
    <dbReference type="NCBI Taxonomy" id="1338"/>
    <lineage>
        <taxon>Bacteria</taxon>
        <taxon>Bacillati</taxon>
        <taxon>Bacillota</taxon>
        <taxon>Bacilli</taxon>
        <taxon>Lactobacillales</taxon>
        <taxon>Streptococcaceae</taxon>
        <taxon>Streptococcus</taxon>
        <taxon>Streptococcus anginosus group</taxon>
    </lineage>
</organism>
<keyword evidence="1" id="KW-1133">Transmembrane helix</keyword>
<gene>
    <name evidence="2" type="ORF">D8827_05680</name>
</gene>